<keyword evidence="2" id="KW-1185">Reference proteome</keyword>
<protein>
    <submittedName>
        <fullName evidence="1">Uncharacterized protein</fullName>
    </submittedName>
</protein>
<name>A0A2R5G0A0_NOSCO</name>
<evidence type="ECO:0000313" key="2">
    <source>
        <dbReference type="Proteomes" id="UP000245124"/>
    </source>
</evidence>
<accession>A0A2R5G0A0</accession>
<dbReference type="Proteomes" id="UP000245124">
    <property type="component" value="Unassembled WGS sequence"/>
</dbReference>
<dbReference type="EMBL" id="BDUD01000010">
    <property type="protein sequence ID" value="GBG23719.1"/>
    <property type="molecule type" value="Genomic_DNA"/>
</dbReference>
<evidence type="ECO:0000313" key="1">
    <source>
        <dbReference type="EMBL" id="GBG23719.1"/>
    </source>
</evidence>
<proteinExistence type="predicted"/>
<organism evidence="1 2">
    <name type="scientific">Nostoc commune NIES-4072</name>
    <dbReference type="NCBI Taxonomy" id="2005467"/>
    <lineage>
        <taxon>Bacteria</taxon>
        <taxon>Bacillati</taxon>
        <taxon>Cyanobacteriota</taxon>
        <taxon>Cyanophyceae</taxon>
        <taxon>Nostocales</taxon>
        <taxon>Nostocaceae</taxon>
        <taxon>Nostoc</taxon>
    </lineage>
</organism>
<gene>
    <name evidence="1" type="ORF">NIES4072_74310</name>
</gene>
<comment type="caution">
    <text evidence="1">The sequence shown here is derived from an EMBL/GenBank/DDBJ whole genome shotgun (WGS) entry which is preliminary data.</text>
</comment>
<reference evidence="1 2" key="1">
    <citation type="submission" date="2017-06" db="EMBL/GenBank/DDBJ databases">
        <title>Genome sequencing of cyanobaciteial culture collection at National Institute for Environmental Studies (NIES).</title>
        <authorList>
            <person name="Hirose Y."/>
            <person name="Shimura Y."/>
            <person name="Fujisawa T."/>
            <person name="Nakamura Y."/>
            <person name="Kawachi M."/>
        </authorList>
    </citation>
    <scope>NUCLEOTIDE SEQUENCE [LARGE SCALE GENOMIC DNA]</scope>
    <source>
        <strain evidence="1 2">NIES-4072</strain>
    </source>
</reference>
<dbReference type="AlphaFoldDB" id="A0A2R5G0A0"/>
<sequence length="133" mass="14810">MLLIPRYPSVGFVTRRAIACGFLVMQMFYNPSKASIVGIFPSSFLLPSAVCLLPSPSQDHQKLPRTIMWFQKWLVCSFNDLCLQFATARCAKEGICTRSSSQVARGATTAQICPPKHYIGQHRPGLISKFTVK</sequence>